<sequence>MSFLTTRPELLLAAAGRLQAIGAAVTAANSMAAFPITGVVPASAHEISALTAATFAGYGQQYQAISAQAGMIHEQFVSVLGASADSYEAAEAANATQAAGGHLAPAMPAHMVPGGPARTAPAVPSRVAPAAPNRVTPTAPAHPATAAAPVHPGWHGGGYGGDATPQRGGYAGYGAAHYGHHQAPYARGNYGAHPAAPAERVAHPARMAPAEHVEHVAPARPAPAGQVARAESAPRHLLPGQLAPNAPARLAAALPAEHVAPMHLPRRNARRACRARAGGLQSRVRPEALTGAGITNDPTKGTWRWISLRCPRRSRPG</sequence>
<evidence type="ECO:0000256" key="1">
    <source>
        <dbReference type="SAM" id="MobiDB-lite"/>
    </source>
</evidence>
<feature type="compositionally biased region" description="Low complexity" evidence="1">
    <location>
        <begin position="116"/>
        <end position="153"/>
    </location>
</feature>
<dbReference type="STRING" id="1783.BST44_08625"/>
<dbReference type="Pfam" id="PF00934">
    <property type="entry name" value="PE"/>
    <property type="match status" value="1"/>
</dbReference>
<dbReference type="Gene3D" id="1.10.287.850">
    <property type="entry name" value="HP0062-like domain"/>
    <property type="match status" value="1"/>
</dbReference>
<evidence type="ECO:0000259" key="2">
    <source>
        <dbReference type="Pfam" id="PF00934"/>
    </source>
</evidence>
<gene>
    <name evidence="3" type="ORF">BST44_08625</name>
</gene>
<feature type="domain" description="PE" evidence="2">
    <location>
        <begin position="4"/>
        <end position="94"/>
    </location>
</feature>
<reference evidence="3 4" key="1">
    <citation type="submission" date="2017-02" db="EMBL/GenBank/DDBJ databases">
        <title>The new phylogeny of genus Mycobacterium.</title>
        <authorList>
            <person name="Tortoli E."/>
            <person name="Trovato A."/>
            <person name="Cirillo D.M."/>
        </authorList>
    </citation>
    <scope>NUCLEOTIDE SEQUENCE [LARGE SCALE GENOMIC DNA]</scope>
    <source>
        <strain evidence="3 4">DSM 43992</strain>
    </source>
</reference>
<dbReference type="InterPro" id="IPR000084">
    <property type="entry name" value="PE-PGRS_N"/>
</dbReference>
<accession>A0A1X0KHI6</accession>
<name>A0A1X0KHI6_MYCSC</name>
<dbReference type="InterPro" id="IPR038332">
    <property type="entry name" value="PPE_sf"/>
</dbReference>
<keyword evidence="4" id="KW-1185">Reference proteome</keyword>
<organism evidence="3 4">
    <name type="scientific">Mycobacterium scrofulaceum</name>
    <dbReference type="NCBI Taxonomy" id="1783"/>
    <lineage>
        <taxon>Bacteria</taxon>
        <taxon>Bacillati</taxon>
        <taxon>Actinomycetota</taxon>
        <taxon>Actinomycetes</taxon>
        <taxon>Mycobacteriales</taxon>
        <taxon>Mycobacteriaceae</taxon>
        <taxon>Mycobacterium</taxon>
    </lineage>
</organism>
<evidence type="ECO:0000313" key="4">
    <source>
        <dbReference type="Proteomes" id="UP000192601"/>
    </source>
</evidence>
<dbReference type="AlphaFoldDB" id="A0A1X0KHI6"/>
<dbReference type="Proteomes" id="UP000192601">
    <property type="component" value="Unassembled WGS sequence"/>
</dbReference>
<evidence type="ECO:0000313" key="3">
    <source>
        <dbReference type="EMBL" id="ORB74728.1"/>
    </source>
</evidence>
<dbReference type="SUPFAM" id="SSF140459">
    <property type="entry name" value="PE/PPE dimer-like"/>
    <property type="match status" value="1"/>
</dbReference>
<feature type="region of interest" description="Disordered" evidence="1">
    <location>
        <begin position="107"/>
        <end position="161"/>
    </location>
</feature>
<proteinExistence type="predicted"/>
<protein>
    <recommendedName>
        <fullName evidence="2">PE domain-containing protein</fullName>
    </recommendedName>
</protein>
<dbReference type="EMBL" id="MVIJ01000009">
    <property type="protein sequence ID" value="ORB74728.1"/>
    <property type="molecule type" value="Genomic_DNA"/>
</dbReference>
<comment type="caution">
    <text evidence="3">The sequence shown here is derived from an EMBL/GenBank/DDBJ whole genome shotgun (WGS) entry which is preliminary data.</text>
</comment>